<evidence type="ECO:0000313" key="1">
    <source>
        <dbReference type="EMBL" id="KJQ58928.1"/>
    </source>
</evidence>
<proteinExistence type="predicted"/>
<reference evidence="1 2" key="1">
    <citation type="submission" date="2015-02" db="EMBL/GenBank/DDBJ databases">
        <title>Evolution of amylase-binding proteins of oral streptococcal species.</title>
        <authorList>
            <person name="Haase E.M."/>
        </authorList>
    </citation>
    <scope>NUCLEOTIDE SEQUENCE [LARGE SCALE GENOMIC DNA]</scope>
    <source>
        <strain evidence="1 2">G9B</strain>
    </source>
</reference>
<accession>A0AAW3H7M6</accession>
<sequence>MIDRSYLPFPDARQYHDRKMAKWMGFFLSEHTSALKEDSNKTSFKFELSFEEKLLLLNQLYVNQLTGCIRSKYLEQTISYFGTVSTVNNERILLKSTEGYVPLKLADILTIELVEEFENETA</sequence>
<evidence type="ECO:0008006" key="3">
    <source>
        <dbReference type="Google" id="ProtNLM"/>
    </source>
</evidence>
<evidence type="ECO:0000313" key="2">
    <source>
        <dbReference type="Proteomes" id="UP000033658"/>
    </source>
</evidence>
<dbReference type="EMBL" id="JYGL01000001">
    <property type="protein sequence ID" value="KJQ58928.1"/>
    <property type="molecule type" value="Genomic_DNA"/>
</dbReference>
<dbReference type="AlphaFoldDB" id="A0AAW3H7M6"/>
<gene>
    <name evidence="1" type="ORF">TZ86_00773</name>
</gene>
<organism evidence="1 2">
    <name type="scientific">Streptococcus gordonii</name>
    <dbReference type="NCBI Taxonomy" id="1302"/>
    <lineage>
        <taxon>Bacteria</taxon>
        <taxon>Bacillati</taxon>
        <taxon>Bacillota</taxon>
        <taxon>Bacilli</taxon>
        <taxon>Lactobacillales</taxon>
        <taxon>Streptococcaceae</taxon>
        <taxon>Streptococcus</taxon>
    </lineage>
</organism>
<protein>
    <recommendedName>
        <fullName evidence="3">YolD-like protein</fullName>
    </recommendedName>
</protein>
<name>A0AAW3H7M6_STRGN</name>
<comment type="caution">
    <text evidence="1">The sequence shown here is derived from an EMBL/GenBank/DDBJ whole genome shotgun (WGS) entry which is preliminary data.</text>
</comment>
<dbReference type="Proteomes" id="UP000033658">
    <property type="component" value="Unassembled WGS sequence"/>
</dbReference>
<dbReference type="RefSeq" id="WP_045503543.1">
    <property type="nucleotide sequence ID" value="NZ_JYGL01000001.1"/>
</dbReference>